<evidence type="ECO:0000313" key="13">
    <source>
        <dbReference type="EMBL" id="MDO6671064.1"/>
    </source>
</evidence>
<sequence>MHDRSLPVFERLDLLEWRLCRQVARLALFRPILTLFRIVSRLGDWPVWALLTLSLPLHHAMGGWLFLEFGLAAGAGALLYRALKTRLCRERPFITFNTINCTMPPLDRYSFPSGHTLHAALFASLTAQQLPELAILVTPLALLIALSRVILGLHYVSDVLAGALLGLGLAEVAILTFEALLTT</sequence>
<dbReference type="PANTHER" id="PTHR14969:SF62">
    <property type="entry name" value="DECAPRENYLPHOSPHORYL-5-PHOSPHORIBOSE PHOSPHATASE RV3807C-RELATED"/>
    <property type="match status" value="1"/>
</dbReference>
<evidence type="ECO:0000256" key="3">
    <source>
        <dbReference type="ARBA" id="ARBA00022475"/>
    </source>
</evidence>
<gene>
    <name evidence="13" type="ORF">Q4535_02930</name>
    <name evidence="12" type="ORF">QLT01_12595</name>
</gene>
<keyword evidence="4 10" id="KW-0812">Transmembrane</keyword>
<reference evidence="12" key="4">
    <citation type="submission" date="2024-05" db="EMBL/GenBank/DDBJ databases">
        <title>Genome-based characterization of strain KMM 296 and proposal for reclassification of Cobetia litoralis and Cobetia pacifica, and emended description of the species Cobetia amphilecti and Cobetia marina.</title>
        <authorList>
            <person name="Balabanova L."/>
            <person name="Nedashkovskaya O."/>
        </authorList>
    </citation>
    <scope>NUCLEOTIDE SEQUENCE</scope>
    <source>
        <strain evidence="12">NRIC 0815</strain>
    </source>
</reference>
<evidence type="ECO:0000313" key="12">
    <source>
        <dbReference type="EMBL" id="MDI5885193.1"/>
    </source>
</evidence>
<feature type="domain" description="Phosphatidic acid phosphatase type 2/haloperoxidase" evidence="11">
    <location>
        <begin position="64"/>
        <end position="174"/>
    </location>
</feature>
<dbReference type="CDD" id="cd01610">
    <property type="entry name" value="PAP2_like"/>
    <property type="match status" value="1"/>
</dbReference>
<dbReference type="GO" id="GO:0005886">
    <property type="term" value="C:plasma membrane"/>
    <property type="evidence" value="ECO:0007669"/>
    <property type="project" value="UniProtKB-SubCell"/>
</dbReference>
<dbReference type="SUPFAM" id="SSF48317">
    <property type="entry name" value="Acid phosphatase/Vanadium-dependent haloperoxidase"/>
    <property type="match status" value="1"/>
</dbReference>
<reference evidence="13" key="2">
    <citation type="submission" date="2023-07" db="EMBL/GenBank/DDBJ databases">
        <title>Genome content predicts the carbon catabolic preferences of heterotrophic bacteria.</title>
        <authorList>
            <person name="Gralka M."/>
        </authorList>
    </citation>
    <scope>NUCLEOTIDE SEQUENCE</scope>
    <source>
        <strain evidence="13">C2R13</strain>
    </source>
</reference>
<keyword evidence="7 10" id="KW-0472">Membrane</keyword>
<evidence type="ECO:0000256" key="4">
    <source>
        <dbReference type="ARBA" id="ARBA00022692"/>
    </source>
</evidence>
<evidence type="ECO:0000256" key="6">
    <source>
        <dbReference type="ARBA" id="ARBA00022989"/>
    </source>
</evidence>
<dbReference type="AlphaFoldDB" id="A0AAP4WXE4"/>
<dbReference type="Proteomes" id="UP001229025">
    <property type="component" value="Unassembled WGS sequence"/>
</dbReference>
<comment type="subcellular location">
    <subcellularLocation>
        <location evidence="1">Cell membrane</location>
        <topology evidence="1">Multi-pass membrane protein</topology>
    </subcellularLocation>
</comment>
<organism evidence="13 14">
    <name type="scientific">Cobetia amphilecti</name>
    <dbReference type="NCBI Taxonomy" id="1055104"/>
    <lineage>
        <taxon>Bacteria</taxon>
        <taxon>Pseudomonadati</taxon>
        <taxon>Pseudomonadota</taxon>
        <taxon>Gammaproteobacteria</taxon>
        <taxon>Oceanospirillales</taxon>
        <taxon>Halomonadaceae</taxon>
        <taxon>Cobetia</taxon>
    </lineage>
</organism>
<evidence type="ECO:0000256" key="5">
    <source>
        <dbReference type="ARBA" id="ARBA00022801"/>
    </source>
</evidence>
<keyword evidence="6 10" id="KW-1133">Transmembrane helix</keyword>
<dbReference type="InterPro" id="IPR036938">
    <property type="entry name" value="PAP2/HPO_sf"/>
</dbReference>
<name>A0AAP4WXE4_9GAMM</name>
<reference evidence="12" key="1">
    <citation type="submission" date="2023-04" db="EMBL/GenBank/DDBJ databases">
        <authorList>
            <person name="Otstavnykh N."/>
            <person name="Seitkalieva A."/>
            <person name="Bystritskaya E."/>
        </authorList>
    </citation>
    <scope>NUCLEOTIDE SEQUENCE</scope>
    <source>
        <strain evidence="12">NRIC 0815</strain>
    </source>
</reference>
<comment type="caution">
    <text evidence="13">The sequence shown here is derived from an EMBL/GenBank/DDBJ whole genome shotgun (WGS) entry which is preliminary data.</text>
</comment>
<dbReference type="InterPro" id="IPR000326">
    <property type="entry name" value="PAP2/HPO"/>
</dbReference>
<accession>A0AAP4WXE4</accession>
<evidence type="ECO:0000259" key="11">
    <source>
        <dbReference type="SMART" id="SM00014"/>
    </source>
</evidence>
<dbReference type="GO" id="GO:0050380">
    <property type="term" value="F:undecaprenyl-diphosphatase activity"/>
    <property type="evidence" value="ECO:0007669"/>
    <property type="project" value="UniProtKB-EC"/>
</dbReference>
<dbReference type="EMBL" id="JASCSA010000009">
    <property type="protein sequence ID" value="MDI5885193.1"/>
    <property type="molecule type" value="Genomic_DNA"/>
</dbReference>
<feature type="transmembrane region" description="Helical" evidence="10">
    <location>
        <begin position="63"/>
        <end position="83"/>
    </location>
</feature>
<feature type="transmembrane region" description="Helical" evidence="10">
    <location>
        <begin position="133"/>
        <end position="153"/>
    </location>
</feature>
<dbReference type="GeneID" id="97325892"/>
<reference evidence="15" key="3">
    <citation type="submission" date="2023-07" db="EMBL/GenBank/DDBJ databases">
        <title>Genome-based characterization of strain KMM 296 and proposal for reclassification of Cobetia litoralis and Cobetia pacifica, and emended description of the species Cobetia amphilecti and Cobetia marina.</title>
        <authorList>
            <person name="Balabanova L."/>
            <person name="Nedashkovskaya O."/>
        </authorList>
    </citation>
    <scope>NUCLEOTIDE SEQUENCE [LARGE SCALE GENOMIC DNA]</scope>
    <source>
        <strain evidence="15">NRIC 0815</strain>
    </source>
</reference>
<evidence type="ECO:0000256" key="10">
    <source>
        <dbReference type="SAM" id="Phobius"/>
    </source>
</evidence>
<dbReference type="Gene3D" id="1.20.144.10">
    <property type="entry name" value="Phosphatidic acid phosphatase type 2/haloperoxidase"/>
    <property type="match status" value="1"/>
</dbReference>
<feature type="transmembrane region" description="Helical" evidence="10">
    <location>
        <begin position="159"/>
        <end position="181"/>
    </location>
</feature>
<evidence type="ECO:0000256" key="8">
    <source>
        <dbReference type="ARBA" id="ARBA00032707"/>
    </source>
</evidence>
<protein>
    <recommendedName>
        <fullName evidence="2">undecaprenyl-diphosphate phosphatase</fullName>
        <ecNumber evidence="2">3.6.1.27</ecNumber>
    </recommendedName>
    <alternativeName>
        <fullName evidence="8">Undecaprenyl pyrophosphate phosphatase</fullName>
    </alternativeName>
</protein>
<evidence type="ECO:0000313" key="14">
    <source>
        <dbReference type="Proteomes" id="UP001170481"/>
    </source>
</evidence>
<evidence type="ECO:0000256" key="9">
    <source>
        <dbReference type="ARBA" id="ARBA00047594"/>
    </source>
</evidence>
<evidence type="ECO:0000313" key="15">
    <source>
        <dbReference type="Proteomes" id="UP001229025"/>
    </source>
</evidence>
<evidence type="ECO:0000256" key="1">
    <source>
        <dbReference type="ARBA" id="ARBA00004651"/>
    </source>
</evidence>
<keyword evidence="15" id="KW-1185">Reference proteome</keyword>
<dbReference type="EMBL" id="JAUORK010000003">
    <property type="protein sequence ID" value="MDO6671064.1"/>
    <property type="molecule type" value="Genomic_DNA"/>
</dbReference>
<dbReference type="PANTHER" id="PTHR14969">
    <property type="entry name" value="SPHINGOSINE-1-PHOSPHATE PHOSPHOHYDROLASE"/>
    <property type="match status" value="1"/>
</dbReference>
<evidence type="ECO:0000256" key="2">
    <source>
        <dbReference type="ARBA" id="ARBA00012374"/>
    </source>
</evidence>
<evidence type="ECO:0000256" key="7">
    <source>
        <dbReference type="ARBA" id="ARBA00023136"/>
    </source>
</evidence>
<dbReference type="EC" id="3.6.1.27" evidence="2"/>
<dbReference type="SMART" id="SM00014">
    <property type="entry name" value="acidPPc"/>
    <property type="match status" value="1"/>
</dbReference>
<keyword evidence="5" id="KW-0378">Hydrolase</keyword>
<dbReference type="Proteomes" id="UP001170481">
    <property type="component" value="Unassembled WGS sequence"/>
</dbReference>
<dbReference type="RefSeq" id="WP_043335024.1">
    <property type="nucleotide sequence ID" value="NZ_CANLSP010000002.1"/>
</dbReference>
<dbReference type="Pfam" id="PF01569">
    <property type="entry name" value="PAP2"/>
    <property type="match status" value="1"/>
</dbReference>
<comment type="catalytic activity">
    <reaction evidence="9">
        <text>di-trans,octa-cis-undecaprenyl diphosphate + H2O = di-trans,octa-cis-undecaprenyl phosphate + phosphate + H(+)</text>
        <dbReference type="Rhea" id="RHEA:28094"/>
        <dbReference type="ChEBI" id="CHEBI:15377"/>
        <dbReference type="ChEBI" id="CHEBI:15378"/>
        <dbReference type="ChEBI" id="CHEBI:43474"/>
        <dbReference type="ChEBI" id="CHEBI:58405"/>
        <dbReference type="ChEBI" id="CHEBI:60392"/>
        <dbReference type="EC" id="3.6.1.27"/>
    </reaction>
</comment>
<proteinExistence type="predicted"/>
<keyword evidence="3" id="KW-1003">Cell membrane</keyword>